<keyword evidence="1" id="KW-0732">Signal</keyword>
<accession>A0A7J7H8R0</accession>
<dbReference type="AlphaFoldDB" id="A0A7J7H8R0"/>
<organism evidence="2 3">
    <name type="scientific">Camellia sinensis</name>
    <name type="common">Tea plant</name>
    <name type="synonym">Thea sinensis</name>
    <dbReference type="NCBI Taxonomy" id="4442"/>
    <lineage>
        <taxon>Eukaryota</taxon>
        <taxon>Viridiplantae</taxon>
        <taxon>Streptophyta</taxon>
        <taxon>Embryophyta</taxon>
        <taxon>Tracheophyta</taxon>
        <taxon>Spermatophyta</taxon>
        <taxon>Magnoliopsida</taxon>
        <taxon>eudicotyledons</taxon>
        <taxon>Gunneridae</taxon>
        <taxon>Pentapetalae</taxon>
        <taxon>asterids</taxon>
        <taxon>Ericales</taxon>
        <taxon>Theaceae</taxon>
        <taxon>Camellia</taxon>
    </lineage>
</organism>
<dbReference type="Proteomes" id="UP000593564">
    <property type="component" value="Unassembled WGS sequence"/>
</dbReference>
<comment type="caution">
    <text evidence="2">The sequence shown here is derived from an EMBL/GenBank/DDBJ whole genome shotgun (WGS) entry which is preliminary data.</text>
</comment>
<dbReference type="EMBL" id="JACBKZ010000006">
    <property type="protein sequence ID" value="KAF5948148.1"/>
    <property type="molecule type" value="Genomic_DNA"/>
</dbReference>
<reference evidence="2 3" key="2">
    <citation type="submission" date="2020-07" db="EMBL/GenBank/DDBJ databases">
        <title>Genome assembly of wild tea tree DASZ reveals pedigree and selection history of tea varieties.</title>
        <authorList>
            <person name="Zhang W."/>
        </authorList>
    </citation>
    <scope>NUCLEOTIDE SEQUENCE [LARGE SCALE GENOMIC DNA]</scope>
    <source>
        <strain evidence="3">cv. G240</strain>
        <tissue evidence="2">Leaf</tissue>
    </source>
</reference>
<gene>
    <name evidence="2" type="ORF">HYC85_014105</name>
</gene>
<evidence type="ECO:0000313" key="2">
    <source>
        <dbReference type="EMBL" id="KAF5948148.1"/>
    </source>
</evidence>
<evidence type="ECO:0000256" key="1">
    <source>
        <dbReference type="SAM" id="SignalP"/>
    </source>
</evidence>
<feature type="signal peptide" evidence="1">
    <location>
        <begin position="1"/>
        <end position="25"/>
    </location>
</feature>
<name>A0A7J7H8R0_CAMSI</name>
<protein>
    <recommendedName>
        <fullName evidence="4">Secreted protein</fullName>
    </recommendedName>
</protein>
<feature type="chain" id="PRO_5029550865" description="Secreted protein" evidence="1">
    <location>
        <begin position="26"/>
        <end position="86"/>
    </location>
</feature>
<evidence type="ECO:0000313" key="3">
    <source>
        <dbReference type="Proteomes" id="UP000593564"/>
    </source>
</evidence>
<keyword evidence="3" id="KW-1185">Reference proteome</keyword>
<reference evidence="3" key="1">
    <citation type="journal article" date="2020" name="Nat. Commun.">
        <title>Genome assembly of wild tea tree DASZ reveals pedigree and selection history of tea varieties.</title>
        <authorList>
            <person name="Zhang W."/>
            <person name="Zhang Y."/>
            <person name="Qiu H."/>
            <person name="Guo Y."/>
            <person name="Wan H."/>
            <person name="Zhang X."/>
            <person name="Scossa F."/>
            <person name="Alseekh S."/>
            <person name="Zhang Q."/>
            <person name="Wang P."/>
            <person name="Xu L."/>
            <person name="Schmidt M.H."/>
            <person name="Jia X."/>
            <person name="Li D."/>
            <person name="Zhu A."/>
            <person name="Guo F."/>
            <person name="Chen W."/>
            <person name="Ni D."/>
            <person name="Usadel B."/>
            <person name="Fernie A.R."/>
            <person name="Wen W."/>
        </authorList>
    </citation>
    <scope>NUCLEOTIDE SEQUENCE [LARGE SCALE GENOMIC DNA]</scope>
    <source>
        <strain evidence="3">cv. G240</strain>
    </source>
</reference>
<evidence type="ECO:0008006" key="4">
    <source>
        <dbReference type="Google" id="ProtNLM"/>
    </source>
</evidence>
<sequence>MESHGLQTRKLVVLVLLLVGVVVLASQTCNGRDIVVTQRRICESQQTLVGFRGEDDSLEDCRGRSVPAPVYDRVSHQHQTLPPPPL</sequence>
<proteinExistence type="predicted"/>